<evidence type="ECO:0000313" key="1">
    <source>
        <dbReference type="EMBL" id="RDH84212.1"/>
    </source>
</evidence>
<name>A0A370DH44_9GAMM</name>
<protein>
    <submittedName>
        <fullName evidence="1">Uncharacterized protein</fullName>
    </submittedName>
</protein>
<evidence type="ECO:0000313" key="2">
    <source>
        <dbReference type="Proteomes" id="UP000254771"/>
    </source>
</evidence>
<gene>
    <name evidence="1" type="ORF">DIZ78_12965</name>
</gene>
<keyword evidence="2" id="KW-1185">Reference proteome</keyword>
<reference evidence="1 2" key="1">
    <citation type="journal article" date="2018" name="ISME J.">
        <title>Endosymbiont genomes yield clues of tubeworm success.</title>
        <authorList>
            <person name="Li Y."/>
            <person name="Liles M.R."/>
            <person name="Halanych K.M."/>
        </authorList>
    </citation>
    <scope>NUCLEOTIDE SEQUENCE [LARGE SCALE GENOMIC DNA]</scope>
    <source>
        <strain evidence="1">A1462</strain>
    </source>
</reference>
<dbReference type="EMBL" id="QFXE01000017">
    <property type="protein sequence ID" value="RDH84212.1"/>
    <property type="molecule type" value="Genomic_DNA"/>
</dbReference>
<dbReference type="Proteomes" id="UP000254771">
    <property type="component" value="Unassembled WGS sequence"/>
</dbReference>
<organism evidence="1 2">
    <name type="scientific">endosymbiont of Escarpia spicata</name>
    <dbReference type="NCBI Taxonomy" id="2200908"/>
    <lineage>
        <taxon>Bacteria</taxon>
        <taxon>Pseudomonadati</taxon>
        <taxon>Pseudomonadota</taxon>
        <taxon>Gammaproteobacteria</taxon>
        <taxon>sulfur-oxidizing symbionts</taxon>
    </lineage>
</organism>
<proteinExistence type="predicted"/>
<comment type="caution">
    <text evidence="1">The sequence shown here is derived from an EMBL/GenBank/DDBJ whole genome shotgun (WGS) entry which is preliminary data.</text>
</comment>
<sequence length="131" mass="14793">MENLTRYQKHSDQVVTAVQLDLDTIGFVYQKWGAEQRCKQGDWLVDNNGDTYTIDTAVFARTYSKVAPGRFVKTTPVWARQADHDGSIKTIEGESHYSTGDYIVFNNEDGTDGYCMSADSFHAMYEMDSPA</sequence>
<accession>A0A370DH44</accession>
<dbReference type="AlphaFoldDB" id="A0A370DH44"/>